<name>A0A9R0T2W0_TRITD</name>
<sequence length="188" mass="21258">MVEWTCRGEEGGRREWEGLVGSLLMVLEIARIVQSGFRSVCCSYKLTQVLIGVDLPPHDFPYNHDFSWLGCSDPPPHRLPHPHRQRPSWHRPAAGAMAKKPLPSSSDGCRHAVLRTYALMTRLAQGLTNQHATSLLVDKRSNRHIYKTNHCVRSTTSHSSIFIALAKQVNPKVQRQENPSKAWKVHSL</sequence>
<evidence type="ECO:0000256" key="1">
    <source>
        <dbReference type="SAM" id="MobiDB-lite"/>
    </source>
</evidence>
<dbReference type="AlphaFoldDB" id="A0A9R0T2W0"/>
<evidence type="ECO:0000313" key="3">
    <source>
        <dbReference type="Proteomes" id="UP000324705"/>
    </source>
</evidence>
<dbReference type="EMBL" id="LT934118">
    <property type="protein sequence ID" value="VAI05482.1"/>
    <property type="molecule type" value="Genomic_DNA"/>
</dbReference>
<proteinExistence type="predicted"/>
<feature type="region of interest" description="Disordered" evidence="1">
    <location>
        <begin position="80"/>
        <end position="107"/>
    </location>
</feature>
<reference evidence="2 3" key="1">
    <citation type="submission" date="2017-09" db="EMBL/GenBank/DDBJ databases">
        <authorList>
            <consortium name="International Durum Wheat Genome Sequencing Consortium (IDWGSC)"/>
            <person name="Milanesi L."/>
        </authorList>
    </citation>
    <scope>NUCLEOTIDE SEQUENCE [LARGE SCALE GENOMIC DNA]</scope>
    <source>
        <strain evidence="3">cv. Svevo</strain>
    </source>
</reference>
<dbReference type="Gramene" id="TRITD4Bv1G095250.1">
    <property type="protein sequence ID" value="TRITD4Bv1G095250.1"/>
    <property type="gene ID" value="TRITD4Bv1G095250"/>
</dbReference>
<gene>
    <name evidence="2" type="ORF">TRITD_4Bv1G095250</name>
</gene>
<organism evidence="2 3">
    <name type="scientific">Triticum turgidum subsp. durum</name>
    <name type="common">Durum wheat</name>
    <name type="synonym">Triticum durum</name>
    <dbReference type="NCBI Taxonomy" id="4567"/>
    <lineage>
        <taxon>Eukaryota</taxon>
        <taxon>Viridiplantae</taxon>
        <taxon>Streptophyta</taxon>
        <taxon>Embryophyta</taxon>
        <taxon>Tracheophyta</taxon>
        <taxon>Spermatophyta</taxon>
        <taxon>Magnoliopsida</taxon>
        <taxon>Liliopsida</taxon>
        <taxon>Poales</taxon>
        <taxon>Poaceae</taxon>
        <taxon>BOP clade</taxon>
        <taxon>Pooideae</taxon>
        <taxon>Triticodae</taxon>
        <taxon>Triticeae</taxon>
        <taxon>Triticinae</taxon>
        <taxon>Triticum</taxon>
    </lineage>
</organism>
<protein>
    <submittedName>
        <fullName evidence="2">Uncharacterized protein</fullName>
    </submittedName>
</protein>
<accession>A0A9R0T2W0</accession>
<evidence type="ECO:0000313" key="2">
    <source>
        <dbReference type="EMBL" id="VAI05482.1"/>
    </source>
</evidence>
<keyword evidence="3" id="KW-1185">Reference proteome</keyword>
<dbReference type="Proteomes" id="UP000324705">
    <property type="component" value="Chromosome 4B"/>
</dbReference>
<feature type="compositionally biased region" description="Basic residues" evidence="1">
    <location>
        <begin position="80"/>
        <end position="89"/>
    </location>
</feature>